<feature type="region of interest" description="Disordered" evidence="24">
    <location>
        <begin position="198"/>
        <end position="244"/>
    </location>
</feature>
<keyword evidence="6" id="KW-0597">Phosphoprotein</keyword>
<dbReference type="PANTHER" id="PTHR15608">
    <property type="entry name" value="SPLICING FACTOR U2AF-ASSOCIATED PROTEIN 2"/>
    <property type="match status" value="1"/>
</dbReference>
<name>A0A183T6A4_SCHSO</name>
<dbReference type="InterPro" id="IPR012677">
    <property type="entry name" value="Nucleotide-bd_a/b_plait_sf"/>
</dbReference>
<keyword evidence="16" id="KW-0804">Transcription</keyword>
<dbReference type="AlphaFoldDB" id="A0A183T6A4"/>
<dbReference type="CDD" id="cd12281">
    <property type="entry name" value="RRM1_TatSF1_like"/>
    <property type="match status" value="1"/>
</dbReference>
<keyword evidence="13" id="KW-0007">Acetylation</keyword>
<feature type="compositionally biased region" description="Acidic residues" evidence="24">
    <location>
        <begin position="545"/>
        <end position="566"/>
    </location>
</feature>
<evidence type="ECO:0000256" key="18">
    <source>
        <dbReference type="ARBA" id="ARBA00023204"/>
    </source>
</evidence>
<dbReference type="Pfam" id="PF00076">
    <property type="entry name" value="RRM_1"/>
    <property type="match status" value="1"/>
</dbReference>
<dbReference type="PANTHER" id="PTHR15608:SF0">
    <property type="entry name" value="HIV TAT-SPECIFIC FACTOR 1"/>
    <property type="match status" value="1"/>
</dbReference>
<feature type="region of interest" description="Disordered" evidence="24">
    <location>
        <begin position="152"/>
        <end position="176"/>
    </location>
</feature>
<dbReference type="EMBL" id="UYSU01036949">
    <property type="protein sequence ID" value="VDL98387.1"/>
    <property type="molecule type" value="Genomic_DNA"/>
</dbReference>
<feature type="coiled-coil region" evidence="23">
    <location>
        <begin position="109"/>
        <end position="140"/>
    </location>
</feature>
<dbReference type="GO" id="GO:0003723">
    <property type="term" value="F:RNA binding"/>
    <property type="evidence" value="ECO:0007669"/>
    <property type="project" value="UniProtKB-UniRule"/>
</dbReference>
<evidence type="ECO:0000256" key="16">
    <source>
        <dbReference type="ARBA" id="ARBA00023163"/>
    </source>
</evidence>
<feature type="region of interest" description="Disordered" evidence="24">
    <location>
        <begin position="514"/>
        <end position="578"/>
    </location>
</feature>
<evidence type="ECO:0000313" key="27">
    <source>
        <dbReference type="Proteomes" id="UP000275846"/>
    </source>
</evidence>
<keyword evidence="18" id="KW-0234">DNA repair</keyword>
<dbReference type="SUPFAM" id="SSF54928">
    <property type="entry name" value="RNA-binding domain, RBD"/>
    <property type="match status" value="2"/>
</dbReference>
<dbReference type="SMART" id="SM00360">
    <property type="entry name" value="RRM"/>
    <property type="match status" value="1"/>
</dbReference>
<comment type="subcellular location">
    <subcellularLocation>
        <location evidence="2">Chromosome</location>
    </subcellularLocation>
    <subcellularLocation>
        <location evidence="1">Nucleus</location>
    </subcellularLocation>
</comment>
<dbReference type="Proteomes" id="UP000275846">
    <property type="component" value="Unassembled WGS sequence"/>
</dbReference>
<keyword evidence="23" id="KW-0175">Coiled coil</keyword>
<keyword evidence="17" id="KW-0508">mRNA splicing</keyword>
<evidence type="ECO:0000256" key="24">
    <source>
        <dbReference type="SAM" id="MobiDB-lite"/>
    </source>
</evidence>
<organism evidence="28">
    <name type="scientific">Schistocephalus solidus</name>
    <name type="common">Tapeworm</name>
    <dbReference type="NCBI Taxonomy" id="70667"/>
    <lineage>
        <taxon>Eukaryota</taxon>
        <taxon>Metazoa</taxon>
        <taxon>Spiralia</taxon>
        <taxon>Lophotrochozoa</taxon>
        <taxon>Platyhelminthes</taxon>
        <taxon>Cestoda</taxon>
        <taxon>Eucestoda</taxon>
        <taxon>Diphyllobothriidea</taxon>
        <taxon>Diphyllobothriidae</taxon>
        <taxon>Schistocephalus</taxon>
    </lineage>
</organism>
<evidence type="ECO:0000256" key="15">
    <source>
        <dbReference type="ARBA" id="ARBA00023159"/>
    </source>
</evidence>
<evidence type="ECO:0000256" key="22">
    <source>
        <dbReference type="PROSITE-ProRule" id="PRU00176"/>
    </source>
</evidence>
<evidence type="ECO:0000256" key="14">
    <source>
        <dbReference type="ARBA" id="ARBA00023015"/>
    </source>
</evidence>
<dbReference type="OrthoDB" id="10258585at2759"/>
<feature type="compositionally biased region" description="Acidic residues" evidence="24">
    <location>
        <begin position="521"/>
        <end position="534"/>
    </location>
</feature>
<keyword evidence="14" id="KW-0805">Transcription regulation</keyword>
<evidence type="ECO:0000256" key="19">
    <source>
        <dbReference type="ARBA" id="ARBA00023242"/>
    </source>
</evidence>
<evidence type="ECO:0000256" key="4">
    <source>
        <dbReference type="ARBA" id="ARBA00022454"/>
    </source>
</evidence>
<evidence type="ECO:0000256" key="13">
    <source>
        <dbReference type="ARBA" id="ARBA00022990"/>
    </source>
</evidence>
<evidence type="ECO:0000313" key="28">
    <source>
        <dbReference type="WBParaSite" id="SSLN_0001245301-mRNA-1"/>
    </source>
</evidence>
<reference evidence="26 27" key="2">
    <citation type="submission" date="2018-11" db="EMBL/GenBank/DDBJ databases">
        <authorList>
            <consortium name="Pathogen Informatics"/>
        </authorList>
    </citation>
    <scope>NUCLEOTIDE SEQUENCE [LARGE SCALE GENOMIC DNA]</scope>
    <source>
        <strain evidence="26 27">NST_G2</strain>
    </source>
</reference>
<dbReference type="InterPro" id="IPR000504">
    <property type="entry name" value="RRM_dom"/>
</dbReference>
<dbReference type="WBParaSite" id="SSLN_0001245301-mRNA-1">
    <property type="protein sequence ID" value="SSLN_0001245301-mRNA-1"/>
    <property type="gene ID" value="SSLN_0001245301"/>
</dbReference>
<dbReference type="GO" id="GO:0000398">
    <property type="term" value="P:mRNA splicing, via spliceosome"/>
    <property type="evidence" value="ECO:0007669"/>
    <property type="project" value="InterPro"/>
</dbReference>
<evidence type="ECO:0000256" key="20">
    <source>
        <dbReference type="ARBA" id="ARBA00062124"/>
    </source>
</evidence>
<evidence type="ECO:0000313" key="26">
    <source>
        <dbReference type="EMBL" id="VDL98387.1"/>
    </source>
</evidence>
<keyword evidence="11" id="KW-0832">Ubl conjugation</keyword>
<dbReference type="GO" id="GO:0005684">
    <property type="term" value="C:U2-type spliceosomal complex"/>
    <property type="evidence" value="ECO:0007669"/>
    <property type="project" value="TreeGrafter"/>
</dbReference>
<evidence type="ECO:0000259" key="25">
    <source>
        <dbReference type="PROSITE" id="PS50102"/>
    </source>
</evidence>
<keyword evidence="19" id="KW-0539">Nucleus</keyword>
<sequence>MSSVLKENLSEFEEQLRLQAAAENAPSQPVNKTRVDDDGSVMEWDEQRKGWFPKLYFYVLPLDQIDDDFIASYQINFGVQPQEQPKNVTALSPEQLSAHAAWANFAAQIDQLKAVAQNGEAELSEEIKKAEASLAEYYASPAYRLWYEDFQRNQGPDTTSSSTPAPTEPPRKPRSVAAAAAAAISADEALARAEEEQRLGIPIAQSTTPAPSTDGGDKNSESATAASGAEATAAPRKRKKNGPPEWYEASIEDEKNTHVYVSGLPPSITESDFVELMSKCGMIMNDPLTEKLRVKLYKDAEGKNKGDGLCCYIKIESVDLALQILDGMLYEPGYTLHVERAKFQPKKDFDATKHRRLTAKEKKKFKKRQEKLFKWGVDPSRLIRGKKERVVILRSVFDETDLGVDVSLIPIVRERVRLQCAKVGVVKKIVVYDSHKEGIVSVTFSSPEEADVAIKFLDKALFTYPAPDPDGCGKHSQGQRTRVLSVARWDGHERFEKQEDQEDEEARLARWNKFLEGNEAREEDDDEQSSDEETGTATEDKADTQNDEGDQQSDHEEEPVDTDEEFANASPDSGAETE</sequence>
<keyword evidence="7" id="KW-0507">mRNA processing</keyword>
<keyword evidence="15" id="KW-0010">Activator</keyword>
<feature type="region of interest" description="Disordered" evidence="24">
    <location>
        <begin position="20"/>
        <end position="39"/>
    </location>
</feature>
<keyword evidence="5" id="KW-1017">Isopeptide bond</keyword>
<dbReference type="Gene3D" id="3.30.70.330">
    <property type="match status" value="2"/>
</dbReference>
<evidence type="ECO:0000256" key="6">
    <source>
        <dbReference type="ARBA" id="ARBA00022553"/>
    </source>
</evidence>
<evidence type="ECO:0000256" key="11">
    <source>
        <dbReference type="ARBA" id="ARBA00022843"/>
    </source>
</evidence>
<dbReference type="GO" id="GO:0006281">
    <property type="term" value="P:DNA repair"/>
    <property type="evidence" value="ECO:0007669"/>
    <property type="project" value="UniProtKB-KW"/>
</dbReference>
<keyword evidence="27" id="KW-1185">Reference proteome</keyword>
<evidence type="ECO:0000256" key="23">
    <source>
        <dbReference type="SAM" id="Coils"/>
    </source>
</evidence>
<keyword evidence="12 22" id="KW-0694">RNA-binding</keyword>
<evidence type="ECO:0000256" key="8">
    <source>
        <dbReference type="ARBA" id="ARBA00022728"/>
    </source>
</evidence>
<evidence type="ECO:0000256" key="3">
    <source>
        <dbReference type="ARBA" id="ARBA00007747"/>
    </source>
</evidence>
<evidence type="ECO:0000256" key="1">
    <source>
        <dbReference type="ARBA" id="ARBA00004123"/>
    </source>
</evidence>
<dbReference type="GO" id="GO:0005694">
    <property type="term" value="C:chromosome"/>
    <property type="evidence" value="ECO:0007669"/>
    <property type="project" value="UniProtKB-SubCell"/>
</dbReference>
<proteinExistence type="inferred from homology"/>
<accession>A0A183T6A4</accession>
<keyword evidence="9" id="KW-0677">Repeat</keyword>
<evidence type="ECO:0000256" key="17">
    <source>
        <dbReference type="ARBA" id="ARBA00023187"/>
    </source>
</evidence>
<protein>
    <recommendedName>
        <fullName evidence="21">17S U2 SnRNP complex component HTATSF1</fullName>
    </recommendedName>
</protein>
<evidence type="ECO:0000256" key="2">
    <source>
        <dbReference type="ARBA" id="ARBA00004286"/>
    </source>
</evidence>
<evidence type="ECO:0000256" key="12">
    <source>
        <dbReference type="ARBA" id="ARBA00022884"/>
    </source>
</evidence>
<evidence type="ECO:0000256" key="21">
    <source>
        <dbReference type="ARBA" id="ARBA00073773"/>
    </source>
</evidence>
<dbReference type="InterPro" id="IPR034392">
    <property type="entry name" value="TatSF1-like_RRM1"/>
</dbReference>
<keyword evidence="4" id="KW-0158">Chromosome</keyword>
<dbReference type="InterPro" id="IPR035979">
    <property type="entry name" value="RBD_domain_sf"/>
</dbReference>
<evidence type="ECO:0000256" key="7">
    <source>
        <dbReference type="ARBA" id="ARBA00022664"/>
    </source>
</evidence>
<feature type="compositionally biased region" description="Low complexity" evidence="24">
    <location>
        <begin position="221"/>
        <end position="234"/>
    </location>
</feature>
<comment type="similarity">
    <text evidence="3">Belongs to the HTATSF1 family.</text>
</comment>
<dbReference type="InterPro" id="IPR034393">
    <property type="entry name" value="TatSF1-like"/>
</dbReference>
<keyword evidence="8" id="KW-0747">Spliceosome</keyword>
<reference evidence="28" key="1">
    <citation type="submission" date="2016-06" db="UniProtKB">
        <authorList>
            <consortium name="WormBaseParasite"/>
        </authorList>
    </citation>
    <scope>IDENTIFICATION</scope>
</reference>
<dbReference type="GO" id="GO:0005686">
    <property type="term" value="C:U2 snRNP"/>
    <property type="evidence" value="ECO:0007669"/>
    <property type="project" value="TreeGrafter"/>
</dbReference>
<comment type="subunit">
    <text evidence="20">Component of the 17S U2 SnRNP complex, a ribonucleoprotein complex that contains small nuclear RNA (snRNA) U2 and a number of specific proteins. Within the 17S U2 SnRNP complex, interacts (via UHM region) directly with SF3B1. Component of a complex which is at least composed of HTATSF1/Tat-SF1, the P-TEFb complex components CDK9 and CCNT1, RNA polymerase II, SUPT5H, and NCL/nucleolin. Interacts with GTF2F2/RAP30 and POLR2A. Interacts with TCERG1/CA150. Interacts with (poly-ADP-ribosylated) RPA1; promoting HTATSF1 recruitment to DNA damage sites. Interacts (when phosphorylated) with TOPBP1; promoting recruitment of TOPBP1 to DNA damage sites during S-phase.</text>
</comment>
<evidence type="ECO:0000256" key="10">
    <source>
        <dbReference type="ARBA" id="ARBA00022763"/>
    </source>
</evidence>
<dbReference type="PROSITE" id="PS50102">
    <property type="entry name" value="RRM"/>
    <property type="match status" value="1"/>
</dbReference>
<evidence type="ECO:0000256" key="9">
    <source>
        <dbReference type="ARBA" id="ARBA00022737"/>
    </source>
</evidence>
<dbReference type="FunFam" id="3.30.70.330:FF:000105">
    <property type="entry name" value="HIV Tat-specific factor 1 homolog"/>
    <property type="match status" value="1"/>
</dbReference>
<dbReference type="FunFam" id="3.30.70.330:FF:000202">
    <property type="entry name" value="HIV Tat-specific factor 1"/>
    <property type="match status" value="1"/>
</dbReference>
<dbReference type="STRING" id="70667.A0A183T6A4"/>
<evidence type="ECO:0000256" key="5">
    <source>
        <dbReference type="ARBA" id="ARBA00022499"/>
    </source>
</evidence>
<gene>
    <name evidence="26" type="ORF">SSLN_LOCUS12002</name>
</gene>
<feature type="domain" description="RRM" evidence="25">
    <location>
        <begin position="257"/>
        <end position="343"/>
    </location>
</feature>
<keyword evidence="10" id="KW-0227">DNA damage</keyword>